<dbReference type="RefSeq" id="WP_248355169.1">
    <property type="nucleotide sequence ID" value="NZ_AP025591.1"/>
</dbReference>
<dbReference type="EMBL" id="AP025591">
    <property type="protein sequence ID" value="BDG05958.1"/>
    <property type="molecule type" value="Genomic_DNA"/>
</dbReference>
<reference evidence="4" key="1">
    <citation type="journal article" date="2022" name="Int. J. Syst. Evol. Microbiol.">
        <title>Anaeromyxobacter oryzae sp. nov., Anaeromyxobacter diazotrophicus sp. nov. and Anaeromyxobacter paludicola sp. nov., isolated from paddy soils.</title>
        <authorList>
            <person name="Itoh H."/>
            <person name="Xu Z."/>
            <person name="Mise K."/>
            <person name="Masuda Y."/>
            <person name="Ushijima N."/>
            <person name="Hayakawa C."/>
            <person name="Shiratori Y."/>
            <person name="Senoo K."/>
        </authorList>
    </citation>
    <scope>NUCLEOTIDE SEQUENCE [LARGE SCALE GENOMIC DNA]</scope>
    <source>
        <strain evidence="4">Red232</strain>
    </source>
</reference>
<name>A0ABM7X2E3_9BACT</name>
<evidence type="ECO:0000259" key="2">
    <source>
        <dbReference type="Pfam" id="PF00582"/>
    </source>
</evidence>
<keyword evidence="4" id="KW-1185">Reference proteome</keyword>
<organism evidence="3 4">
    <name type="scientific">Anaeromyxobacter oryzae</name>
    <dbReference type="NCBI Taxonomy" id="2918170"/>
    <lineage>
        <taxon>Bacteria</taxon>
        <taxon>Pseudomonadati</taxon>
        <taxon>Myxococcota</taxon>
        <taxon>Myxococcia</taxon>
        <taxon>Myxococcales</taxon>
        <taxon>Cystobacterineae</taxon>
        <taxon>Anaeromyxobacteraceae</taxon>
        <taxon>Anaeromyxobacter</taxon>
    </lineage>
</organism>
<dbReference type="SUPFAM" id="SSF52402">
    <property type="entry name" value="Adenine nucleotide alpha hydrolases-like"/>
    <property type="match status" value="1"/>
</dbReference>
<feature type="domain" description="UspA" evidence="2">
    <location>
        <begin position="6"/>
        <end position="127"/>
    </location>
</feature>
<evidence type="ECO:0000313" key="4">
    <source>
        <dbReference type="Proteomes" id="UP001162891"/>
    </source>
</evidence>
<dbReference type="InterPro" id="IPR006015">
    <property type="entry name" value="Universal_stress_UspA"/>
</dbReference>
<comment type="similarity">
    <text evidence="1">Belongs to the universal stress protein A family.</text>
</comment>
<evidence type="ECO:0000313" key="3">
    <source>
        <dbReference type="EMBL" id="BDG05958.1"/>
    </source>
</evidence>
<proteinExistence type="inferred from homology"/>
<dbReference type="CDD" id="cd00293">
    <property type="entry name" value="USP-like"/>
    <property type="match status" value="1"/>
</dbReference>
<dbReference type="Proteomes" id="UP001162891">
    <property type="component" value="Chromosome"/>
</dbReference>
<accession>A0ABM7X2E3</accession>
<dbReference type="InterPro" id="IPR006016">
    <property type="entry name" value="UspA"/>
</dbReference>
<protein>
    <submittedName>
        <fullName evidence="3">Universal stress protein</fullName>
    </submittedName>
</protein>
<dbReference type="Gene3D" id="3.40.50.620">
    <property type="entry name" value="HUPs"/>
    <property type="match status" value="1"/>
</dbReference>
<gene>
    <name evidence="3" type="ORF">AMOR_49540</name>
</gene>
<dbReference type="PRINTS" id="PR01438">
    <property type="entry name" value="UNVRSLSTRESS"/>
</dbReference>
<dbReference type="InterPro" id="IPR014729">
    <property type="entry name" value="Rossmann-like_a/b/a_fold"/>
</dbReference>
<dbReference type="PANTHER" id="PTHR46268">
    <property type="entry name" value="STRESS RESPONSE PROTEIN NHAX"/>
    <property type="match status" value="1"/>
</dbReference>
<sequence>MTDIPWKKICCPVDLSEESRAALRVAADLSRRFGAELTLVHVDEGGAAGNGELARWKREAETTGAARVAAEETTGDPQTAIADYANARGFDLVVMGTHGRTGRAHALVGSVAESTVRQARCPVMVVHAEWGGLPR</sequence>
<dbReference type="Pfam" id="PF00582">
    <property type="entry name" value="Usp"/>
    <property type="match status" value="1"/>
</dbReference>
<dbReference type="PANTHER" id="PTHR46268:SF6">
    <property type="entry name" value="UNIVERSAL STRESS PROTEIN UP12"/>
    <property type="match status" value="1"/>
</dbReference>
<evidence type="ECO:0000256" key="1">
    <source>
        <dbReference type="ARBA" id="ARBA00008791"/>
    </source>
</evidence>